<sequence length="118" mass="14011">MYSRINAAHHKRLPEPNLRQVYQSLRINRVQDTINSLPNRSLHPHLRNQGIQQLNYPQTPQLLVSWVKTRLCFSVIINPSIIYEPSVIKKHRNECVERLDFCRSIQFLRGDLEWQALI</sequence>
<reference evidence="1 2" key="1">
    <citation type="journal article" date="2013" name="Nat. Commun.">
        <title>The evolution and pathogenic mechanisms of the rice sheath blight pathogen.</title>
        <authorList>
            <person name="Zheng A."/>
            <person name="Lin R."/>
            <person name="Xu L."/>
            <person name="Qin P."/>
            <person name="Tang C."/>
            <person name="Ai P."/>
            <person name="Zhang D."/>
            <person name="Liu Y."/>
            <person name="Sun Z."/>
            <person name="Feng H."/>
            <person name="Wang Y."/>
            <person name="Chen Y."/>
            <person name="Liang X."/>
            <person name="Fu R."/>
            <person name="Li Q."/>
            <person name="Zhang J."/>
            <person name="Yu X."/>
            <person name="Xie Z."/>
            <person name="Ding L."/>
            <person name="Guan P."/>
            <person name="Tang J."/>
            <person name="Liang Y."/>
            <person name="Wang S."/>
            <person name="Deng Q."/>
            <person name="Li S."/>
            <person name="Zhu J."/>
            <person name="Wang L."/>
            <person name="Liu H."/>
            <person name="Li P."/>
        </authorList>
    </citation>
    <scope>NUCLEOTIDE SEQUENCE [LARGE SCALE GENOMIC DNA]</scope>
    <source>
        <strain evidence="2">AG-1 IA</strain>
    </source>
</reference>
<comment type="caution">
    <text evidence="1">The sequence shown here is derived from an EMBL/GenBank/DDBJ whole genome shotgun (WGS) entry which is preliminary data.</text>
</comment>
<keyword evidence="2" id="KW-1185">Reference proteome</keyword>
<organism evidence="1 2">
    <name type="scientific">Thanatephorus cucumeris (strain AG1-IA)</name>
    <name type="common">Rice sheath blight fungus</name>
    <name type="synonym">Rhizoctonia solani</name>
    <dbReference type="NCBI Taxonomy" id="983506"/>
    <lineage>
        <taxon>Eukaryota</taxon>
        <taxon>Fungi</taxon>
        <taxon>Dikarya</taxon>
        <taxon>Basidiomycota</taxon>
        <taxon>Agaricomycotina</taxon>
        <taxon>Agaricomycetes</taxon>
        <taxon>Cantharellales</taxon>
        <taxon>Ceratobasidiaceae</taxon>
        <taxon>Rhizoctonia</taxon>
        <taxon>Rhizoctonia solani AG-1</taxon>
    </lineage>
</organism>
<gene>
    <name evidence="1" type="ORF">AG1IA_10254</name>
</gene>
<name>L8WC11_THACA</name>
<dbReference type="EMBL" id="AFRT01005534">
    <property type="protein sequence ID" value="ELU35716.1"/>
    <property type="molecule type" value="Genomic_DNA"/>
</dbReference>
<dbReference type="Proteomes" id="UP000011668">
    <property type="component" value="Unassembled WGS sequence"/>
</dbReference>
<evidence type="ECO:0000313" key="2">
    <source>
        <dbReference type="Proteomes" id="UP000011668"/>
    </source>
</evidence>
<dbReference type="AlphaFoldDB" id="L8WC11"/>
<accession>L8WC11</accession>
<dbReference type="HOGENOM" id="CLU_2074723_0_0_1"/>
<evidence type="ECO:0000313" key="1">
    <source>
        <dbReference type="EMBL" id="ELU35716.1"/>
    </source>
</evidence>
<proteinExistence type="predicted"/>
<protein>
    <submittedName>
        <fullName evidence="1">Uncharacterized protein</fullName>
    </submittedName>
</protein>